<evidence type="ECO:0000313" key="2">
    <source>
        <dbReference type="Proteomes" id="UP000234474"/>
    </source>
</evidence>
<dbReference type="RefSeq" id="XP_024680982.1">
    <property type="nucleotide sequence ID" value="XM_024824154.1"/>
</dbReference>
<dbReference type="Gene3D" id="3.80.10.10">
    <property type="entry name" value="Ribonuclease Inhibitor"/>
    <property type="match status" value="1"/>
</dbReference>
<protein>
    <recommendedName>
        <fullName evidence="3">F-box domain protein</fullName>
    </recommendedName>
</protein>
<dbReference type="InterPro" id="IPR032675">
    <property type="entry name" value="LRR_dom_sf"/>
</dbReference>
<evidence type="ECO:0008006" key="3">
    <source>
        <dbReference type="Google" id="ProtNLM"/>
    </source>
</evidence>
<accession>A0A2I1C428</accession>
<gene>
    <name evidence="1" type="ORF">P174DRAFT_407907</name>
</gene>
<evidence type="ECO:0000313" key="1">
    <source>
        <dbReference type="EMBL" id="PKX92387.1"/>
    </source>
</evidence>
<dbReference type="GeneID" id="36531479"/>
<dbReference type="AlphaFoldDB" id="A0A2I1C428"/>
<organism evidence="1 2">
    <name type="scientific">Aspergillus novofumigatus (strain IBT 16806)</name>
    <dbReference type="NCBI Taxonomy" id="1392255"/>
    <lineage>
        <taxon>Eukaryota</taxon>
        <taxon>Fungi</taxon>
        <taxon>Dikarya</taxon>
        <taxon>Ascomycota</taxon>
        <taxon>Pezizomycotina</taxon>
        <taxon>Eurotiomycetes</taxon>
        <taxon>Eurotiomycetidae</taxon>
        <taxon>Eurotiales</taxon>
        <taxon>Aspergillaceae</taxon>
        <taxon>Aspergillus</taxon>
        <taxon>Aspergillus subgen. Fumigati</taxon>
    </lineage>
</organism>
<dbReference type="OrthoDB" id="3945550at2759"/>
<dbReference type="OMA" id="FFASEWT"/>
<keyword evidence="2" id="KW-1185">Reference proteome</keyword>
<dbReference type="VEuPathDB" id="FungiDB:P174DRAFT_407907"/>
<proteinExistence type="predicted"/>
<sequence length="315" mass="36207">MLDAALEEWVPYINFSTVRILDLGSSITAEAFAAWADHLHFPALRTLRLFLGPTEAGSEQAPGFYPQATKFLQSLPSLSEIHLIAWHSQLSIGMLAKHHGSRLRKLSVTNSRPWQCFSEHDVLQLGIYCPLLEKMSISIRRTQGDAREVALYKALGTIRNLKFLDLELNVSDPTLYQENTSIDPDWDDFDNQYTEEDLEGINRSRNGHIRRLLVNTLIDEPLASSIFEVISAAKSHDAPLLERLTLSIKGQADRHYRPRCVFSRLVRFFASEWTIERDLRYEHRDKFEARSSRNSSFQFSYNENIGTFGKAFDWL</sequence>
<dbReference type="STRING" id="1392255.A0A2I1C428"/>
<comment type="caution">
    <text evidence="1">The sequence shown here is derived from an EMBL/GenBank/DDBJ whole genome shotgun (WGS) entry which is preliminary data.</text>
</comment>
<dbReference type="SUPFAM" id="SSF52047">
    <property type="entry name" value="RNI-like"/>
    <property type="match status" value="1"/>
</dbReference>
<dbReference type="EMBL" id="MSZS01000005">
    <property type="protein sequence ID" value="PKX92387.1"/>
    <property type="molecule type" value="Genomic_DNA"/>
</dbReference>
<name>A0A2I1C428_ASPN1</name>
<dbReference type="Proteomes" id="UP000234474">
    <property type="component" value="Unassembled WGS sequence"/>
</dbReference>
<reference evidence="2" key="1">
    <citation type="journal article" date="2018" name="Proc. Natl. Acad. Sci. U.S.A.">
        <title>Linking secondary metabolites to gene clusters through genome sequencing of six diverse Aspergillus species.</title>
        <authorList>
            <person name="Kaerboelling I."/>
            <person name="Vesth T.C."/>
            <person name="Frisvad J.C."/>
            <person name="Nybo J.L."/>
            <person name="Theobald S."/>
            <person name="Kuo A."/>
            <person name="Bowyer P."/>
            <person name="Matsuda Y."/>
            <person name="Mondo S."/>
            <person name="Lyhne E.K."/>
            <person name="Kogle M.E."/>
            <person name="Clum A."/>
            <person name="Lipzen A."/>
            <person name="Salamov A."/>
            <person name="Ngan C.Y."/>
            <person name="Daum C."/>
            <person name="Chiniquy J."/>
            <person name="Barry K."/>
            <person name="LaButti K."/>
            <person name="Haridas S."/>
            <person name="Simmons B.A."/>
            <person name="Magnuson J.K."/>
            <person name="Mortensen U.H."/>
            <person name="Larsen T.O."/>
            <person name="Grigoriev I.V."/>
            <person name="Baker S.E."/>
            <person name="Andersen M.R."/>
        </authorList>
    </citation>
    <scope>NUCLEOTIDE SEQUENCE [LARGE SCALE GENOMIC DNA]</scope>
    <source>
        <strain evidence="2">IBT 16806</strain>
    </source>
</reference>